<dbReference type="EMBL" id="JASEJX010000039">
    <property type="protein sequence ID" value="KAK4509611.1"/>
    <property type="molecule type" value="Genomic_DNA"/>
</dbReference>
<evidence type="ECO:0000256" key="2">
    <source>
        <dbReference type="ARBA" id="ARBA00022840"/>
    </source>
</evidence>
<keyword evidence="2" id="KW-0067">ATP-binding</keyword>
<dbReference type="GeneID" id="89951650"/>
<dbReference type="InterPro" id="IPR000873">
    <property type="entry name" value="AMP-dep_synth/lig_dom"/>
</dbReference>
<evidence type="ECO:0000313" key="6">
    <source>
        <dbReference type="Proteomes" id="UP001304243"/>
    </source>
</evidence>
<reference evidence="5 6" key="1">
    <citation type="submission" date="2022-11" db="EMBL/GenBank/DDBJ databases">
        <title>Mucor velutinosus strain NIH1002 WGS.</title>
        <authorList>
            <person name="Subramanian P."/>
            <person name="Mullikin J.C."/>
            <person name="Segre J.A."/>
            <person name="Zelazny A.M."/>
        </authorList>
    </citation>
    <scope>NUCLEOTIDE SEQUENCE [LARGE SCALE GENOMIC DNA]</scope>
    <source>
        <strain evidence="5 6">NIH1002</strain>
    </source>
</reference>
<dbReference type="AlphaFoldDB" id="A0AAN7D2W0"/>
<dbReference type="Gene3D" id="3.40.50.12780">
    <property type="entry name" value="N-terminal domain of ligase-like"/>
    <property type="match status" value="1"/>
</dbReference>
<evidence type="ECO:0000256" key="3">
    <source>
        <dbReference type="SAM" id="Phobius"/>
    </source>
</evidence>
<dbReference type="Proteomes" id="UP001304243">
    <property type="component" value="Unassembled WGS sequence"/>
</dbReference>
<keyword evidence="3" id="KW-0812">Transmembrane</keyword>
<comment type="caution">
    <text evidence="5">The sequence shown here is derived from an EMBL/GenBank/DDBJ whole genome shotgun (WGS) entry which is preliminary data.</text>
</comment>
<feature type="transmembrane region" description="Helical" evidence="3">
    <location>
        <begin position="7"/>
        <end position="25"/>
    </location>
</feature>
<dbReference type="SUPFAM" id="SSF56801">
    <property type="entry name" value="Acetyl-CoA synthetase-like"/>
    <property type="match status" value="1"/>
</dbReference>
<keyword evidence="3" id="KW-0472">Membrane</keyword>
<evidence type="ECO:0000256" key="1">
    <source>
        <dbReference type="ARBA" id="ARBA00022741"/>
    </source>
</evidence>
<keyword evidence="6" id="KW-1185">Reference proteome</keyword>
<dbReference type="Pfam" id="PF00501">
    <property type="entry name" value="AMP-binding"/>
    <property type="match status" value="1"/>
</dbReference>
<dbReference type="GO" id="GO:0004467">
    <property type="term" value="F:long-chain fatty acid-CoA ligase activity"/>
    <property type="evidence" value="ECO:0007669"/>
    <property type="project" value="TreeGrafter"/>
</dbReference>
<dbReference type="InterPro" id="IPR042099">
    <property type="entry name" value="ANL_N_sf"/>
</dbReference>
<evidence type="ECO:0000259" key="4">
    <source>
        <dbReference type="Pfam" id="PF00501"/>
    </source>
</evidence>
<dbReference type="GO" id="GO:0005783">
    <property type="term" value="C:endoplasmic reticulum"/>
    <property type="evidence" value="ECO:0007669"/>
    <property type="project" value="TreeGrafter"/>
</dbReference>
<keyword evidence="1" id="KW-0547">Nucleotide-binding</keyword>
<dbReference type="GO" id="GO:0005524">
    <property type="term" value="F:ATP binding"/>
    <property type="evidence" value="ECO:0007669"/>
    <property type="project" value="UniProtKB-KW"/>
</dbReference>
<sequence>MTIELNTLSYLLLTTIISAASFIAIQNGKHPDIHPSVLNKQSEYATLRYPGESAAIKSNALPNGPPLLTTRDRSIRTLSELYQVALNKHKGKQFIGARDSTRKSVVWQLYDGAYENIQHIFSGLIYKAKLEASTEKESSFVGIYASSSPDTFWIEMACHWGGLVTIPIAAQATSSHIVHVIRDTKLTTLVIDKTHLEYVLRLVEGTSVKHIIVLGEDADYEEQEKYFGLCVTSFSQLQTLGNEHFVDRSEKSTNDSIASIYYSTNPQKNIPDVNDPQDDKLLGVVLTHKNLISAISSNLGHTPMSHKFTSKDTLMHSFAIDNVLGYVLQAAICFVGGSIGFEDKVLLNEFNLDVGSVLTAIKEVKPTIYASGGPFLKQVRRLILGKYGNSFLFQRGLDRKDRYHKEGKLVSDCKYDMLVFRYIRQQLFGGQMRMLYLDNDDAPKVDLGSFYRSILGAQVLKTFSRPETSSSMMTTIVFDYALDKRVVGPPLASIHAKLIDKKEKGYTAEDLPNPRGEIHVSGSTVFAGYWNKPLATVEVVDSDGWYSTGMIGELLPNGSILLLEPSK</sequence>
<dbReference type="GO" id="GO:0016020">
    <property type="term" value="C:membrane"/>
    <property type="evidence" value="ECO:0007669"/>
    <property type="project" value="TreeGrafter"/>
</dbReference>
<protein>
    <recommendedName>
        <fullName evidence="4">AMP-dependent synthetase/ligase domain-containing protein</fullName>
    </recommendedName>
</protein>
<organism evidence="5 6">
    <name type="scientific">Mucor velutinosus</name>
    <dbReference type="NCBI Taxonomy" id="708070"/>
    <lineage>
        <taxon>Eukaryota</taxon>
        <taxon>Fungi</taxon>
        <taxon>Fungi incertae sedis</taxon>
        <taxon>Mucoromycota</taxon>
        <taxon>Mucoromycotina</taxon>
        <taxon>Mucoromycetes</taxon>
        <taxon>Mucorales</taxon>
        <taxon>Mucorineae</taxon>
        <taxon>Mucoraceae</taxon>
        <taxon>Mucor</taxon>
    </lineage>
</organism>
<gene>
    <name evidence="5" type="ORF">ATC70_007964</name>
</gene>
<accession>A0AAN7D2W0</accession>
<name>A0AAN7D2W0_9FUNG</name>
<keyword evidence="3" id="KW-1133">Transmembrane helix</keyword>
<evidence type="ECO:0000313" key="5">
    <source>
        <dbReference type="EMBL" id="KAK4509611.1"/>
    </source>
</evidence>
<dbReference type="PANTHER" id="PTHR43272:SF33">
    <property type="entry name" value="AMP-BINDING DOMAIN-CONTAINING PROTEIN-RELATED"/>
    <property type="match status" value="1"/>
</dbReference>
<feature type="domain" description="AMP-dependent synthetase/ligase" evidence="4">
    <location>
        <begin position="283"/>
        <end position="530"/>
    </location>
</feature>
<dbReference type="PANTHER" id="PTHR43272">
    <property type="entry name" value="LONG-CHAIN-FATTY-ACID--COA LIGASE"/>
    <property type="match status" value="1"/>
</dbReference>
<dbReference type="RefSeq" id="XP_064676277.1">
    <property type="nucleotide sequence ID" value="XM_064827220.1"/>
</dbReference>
<proteinExistence type="predicted"/>